<sequence length="70" mass="8593">MDWYNWYYSPELNPIEQVWSWLRQHHLANRCFKGYEDIVESCSEAWNDFVSCTKRVVKMCQRDWIEVGKS</sequence>
<organism evidence="2 3">
    <name type="scientific">Pseudoalteromonas piscicida</name>
    <dbReference type="NCBI Taxonomy" id="43662"/>
    <lineage>
        <taxon>Bacteria</taxon>
        <taxon>Pseudomonadati</taxon>
        <taxon>Pseudomonadota</taxon>
        <taxon>Gammaproteobacteria</taxon>
        <taxon>Alteromonadales</taxon>
        <taxon>Pseudoalteromonadaceae</taxon>
        <taxon>Pseudoalteromonas</taxon>
    </lineage>
</organism>
<dbReference type="GO" id="GO:0003676">
    <property type="term" value="F:nucleic acid binding"/>
    <property type="evidence" value="ECO:0007669"/>
    <property type="project" value="InterPro"/>
</dbReference>
<dbReference type="EMBL" id="CP031761">
    <property type="protein sequence ID" value="AXR00913.1"/>
    <property type="molecule type" value="Genomic_DNA"/>
</dbReference>
<evidence type="ECO:0000313" key="2">
    <source>
        <dbReference type="EMBL" id="AXR00913.1"/>
    </source>
</evidence>
<dbReference type="AlphaFoldDB" id="A0AAD0RFZ8"/>
<dbReference type="Gene3D" id="3.30.420.10">
    <property type="entry name" value="Ribonuclease H-like superfamily/Ribonuclease H"/>
    <property type="match status" value="1"/>
</dbReference>
<feature type="domain" description="Tc1-like transposase DDE" evidence="1">
    <location>
        <begin position="8"/>
        <end position="37"/>
    </location>
</feature>
<reference evidence="2 3" key="1">
    <citation type="submission" date="2018-08" db="EMBL/GenBank/DDBJ databases">
        <title>Whole Genome Sequences of Two Pseudoalteromonas piscicida Strains, DE1-A and DE2-A, which Exhibit Strong Antibacterial Activity against Vibrio vulnificus.</title>
        <authorList>
            <person name="Richards G.P."/>
            <person name="Needleman D.S."/>
            <person name="Watson M.A."/>
            <person name="Polson S.W."/>
        </authorList>
    </citation>
    <scope>NUCLEOTIDE SEQUENCE [LARGE SCALE GENOMIC DNA]</scope>
    <source>
        <strain evidence="2 3">DE2-A</strain>
    </source>
</reference>
<evidence type="ECO:0000313" key="3">
    <source>
        <dbReference type="Proteomes" id="UP000258102"/>
    </source>
</evidence>
<proteinExistence type="predicted"/>
<dbReference type="Pfam" id="PF13358">
    <property type="entry name" value="DDE_3"/>
    <property type="match status" value="1"/>
</dbReference>
<dbReference type="KEGG" id="ppis:B1L02_01660"/>
<evidence type="ECO:0000259" key="1">
    <source>
        <dbReference type="Pfam" id="PF13358"/>
    </source>
</evidence>
<dbReference type="InterPro" id="IPR038717">
    <property type="entry name" value="Tc1-like_DDE_dom"/>
</dbReference>
<gene>
    <name evidence="2" type="ORF">D0511_01675</name>
</gene>
<name>A0AAD0RFZ8_PSEO7</name>
<protein>
    <recommendedName>
        <fullName evidence="1">Tc1-like transposase DDE domain-containing protein</fullName>
    </recommendedName>
</protein>
<accession>A0AAD0RFZ8</accession>
<dbReference type="InterPro" id="IPR036397">
    <property type="entry name" value="RNaseH_sf"/>
</dbReference>
<dbReference type="Proteomes" id="UP000258102">
    <property type="component" value="Chromosome 1"/>
</dbReference>